<feature type="transmembrane region" description="Helical" evidence="1">
    <location>
        <begin position="64"/>
        <end position="90"/>
    </location>
</feature>
<keyword evidence="4" id="KW-1185">Reference proteome</keyword>
<dbReference type="RefSeq" id="WP_005986582.1">
    <property type="nucleotide sequence ID" value="NZ_JH470338.1"/>
</dbReference>
<feature type="chain" id="PRO_5039360518" evidence="2">
    <location>
        <begin position="34"/>
        <end position="436"/>
    </location>
</feature>
<evidence type="ECO:0000313" key="3">
    <source>
        <dbReference type="EMBL" id="EHM88120.1"/>
    </source>
</evidence>
<keyword evidence="2" id="KW-0732">Signal</keyword>
<dbReference type="HOGENOM" id="CLU_053089_0_0_11"/>
<dbReference type="EMBL" id="ACRN01000008">
    <property type="protein sequence ID" value="EHM88120.1"/>
    <property type="molecule type" value="Genomic_DNA"/>
</dbReference>
<accession>G9PFU5</accession>
<protein>
    <submittedName>
        <fullName evidence="3">Uncharacterized protein</fullName>
    </submittedName>
</protein>
<gene>
    <name evidence="3" type="ORF">HMPREF0045_01231</name>
</gene>
<dbReference type="STRING" id="435830.HMPREF0045_01231"/>
<keyword evidence="1" id="KW-0472">Membrane</keyword>
<feature type="transmembrane region" description="Helical" evidence="1">
    <location>
        <begin position="28"/>
        <end position="52"/>
    </location>
</feature>
<keyword evidence="1" id="KW-0812">Transmembrane</keyword>
<dbReference type="PANTHER" id="PTHR35007">
    <property type="entry name" value="INTEGRAL MEMBRANE PROTEIN-RELATED"/>
    <property type="match status" value="1"/>
</dbReference>
<feature type="transmembrane region" description="Helical" evidence="1">
    <location>
        <begin position="404"/>
        <end position="428"/>
    </location>
</feature>
<feature type="signal peptide" evidence="2">
    <location>
        <begin position="1"/>
        <end position="33"/>
    </location>
</feature>
<dbReference type="AlphaFoldDB" id="G9PFU5"/>
<sequence length="436" mass="45726">MTWQLVETLTKLCAATCKASGALSALSALFALAALATLTVLATLFALAASALESALETALTVAFSAVAAVIQTHPLLLASLLTLVAWCWWAPLSRSRPIHLPALPKRKPPLALNMLLVQVSVRLTGGQMPTQAWSQALAEAGAPSQLNQAGESLYLHSLIAAKTPWWLGQSRRQQAGVNALAARSALAGQRLAQRLGSPLAQVLGQVAGMITQATRGAQQRYAALAAPVATARMLAALPLVGVALGALLGVRVWQFWLDGALGTITALGGLGFLCVGRLVTSRMVERAQEEVNQFDDALLLDLCGAALHSGASIPRCLEALGFACEIKDFGFVARALEIGASWDEAWSLAAPNRAGYKALSQCLAPAWLVGANPLPMLEAWAQTLRDQRESQASADANRLAVRLVLPLGLCHLPAFILLAIVPAVVYLGRSVLAGA</sequence>
<dbReference type="PATRIC" id="fig|435830.3.peg.1188"/>
<organism evidence="3 4">
    <name type="scientific">Actinomyces graevenitzii C83</name>
    <dbReference type="NCBI Taxonomy" id="435830"/>
    <lineage>
        <taxon>Bacteria</taxon>
        <taxon>Bacillati</taxon>
        <taxon>Actinomycetota</taxon>
        <taxon>Actinomycetes</taxon>
        <taxon>Actinomycetales</taxon>
        <taxon>Actinomycetaceae</taxon>
        <taxon>Actinomyces</taxon>
    </lineage>
</organism>
<keyword evidence="1" id="KW-1133">Transmembrane helix</keyword>
<evidence type="ECO:0000313" key="4">
    <source>
        <dbReference type="Proteomes" id="UP000003822"/>
    </source>
</evidence>
<proteinExistence type="predicted"/>
<feature type="transmembrane region" description="Helical" evidence="1">
    <location>
        <begin position="235"/>
        <end position="254"/>
    </location>
</feature>
<comment type="caution">
    <text evidence="3">The sequence shown here is derived from an EMBL/GenBank/DDBJ whole genome shotgun (WGS) entry which is preliminary data.</text>
</comment>
<name>G9PFU5_9ACTO</name>
<dbReference type="eggNOG" id="COG4965">
    <property type="taxonomic scope" value="Bacteria"/>
</dbReference>
<evidence type="ECO:0000256" key="1">
    <source>
        <dbReference type="SAM" id="Phobius"/>
    </source>
</evidence>
<dbReference type="Proteomes" id="UP000003822">
    <property type="component" value="Unassembled WGS sequence"/>
</dbReference>
<reference evidence="3 4" key="1">
    <citation type="submission" date="2011-10" db="EMBL/GenBank/DDBJ databases">
        <title>The Genome Sequence of Actinomyces graevenitzii C83.</title>
        <authorList>
            <consortium name="The Broad Institute Genome Sequencing Platform"/>
            <consortium name="The Broad Institute Genome Sequencing Center for Infectious Disease"/>
            <person name="Earl A."/>
            <person name="Ward D."/>
            <person name="Feldgarden M."/>
            <person name="Gevers D."/>
            <person name="Sibley C.D."/>
            <person name="Field T.R."/>
            <person name="Grinwis M."/>
            <person name="Eshaghurshan C.S."/>
            <person name="Surette M.G."/>
            <person name="Young S.K."/>
            <person name="Zeng Q."/>
            <person name="Gargeya S."/>
            <person name="Fitzgerald M."/>
            <person name="Haas B."/>
            <person name="Abouelleil A."/>
            <person name="Alvarado L."/>
            <person name="Arachchi H.M."/>
            <person name="Berlin A."/>
            <person name="Brown A."/>
            <person name="Chapman S.B."/>
            <person name="Chen Z."/>
            <person name="Dunbar C."/>
            <person name="Freedman E."/>
            <person name="Gearin G."/>
            <person name="Goldberg J."/>
            <person name="Griggs A."/>
            <person name="Gujja S."/>
            <person name="Heiman D."/>
            <person name="Howarth C."/>
            <person name="Larson L."/>
            <person name="Lui A."/>
            <person name="MacDonald P.J.P."/>
            <person name="Montmayeur A."/>
            <person name="Murphy C."/>
            <person name="Neiman D."/>
            <person name="Pearson M."/>
            <person name="Priest M."/>
            <person name="Roberts A."/>
            <person name="Saif S."/>
            <person name="Shea T."/>
            <person name="Shenoy N."/>
            <person name="Sisk P."/>
            <person name="Stolte C."/>
            <person name="Sykes S."/>
            <person name="Wortman J."/>
            <person name="Nusbaum C."/>
            <person name="Birren B."/>
        </authorList>
    </citation>
    <scope>NUCLEOTIDE SEQUENCE [LARGE SCALE GENOMIC DNA]</scope>
    <source>
        <strain evidence="3 4">C83</strain>
    </source>
</reference>
<evidence type="ECO:0000256" key="2">
    <source>
        <dbReference type="SAM" id="SignalP"/>
    </source>
</evidence>
<feature type="transmembrane region" description="Helical" evidence="1">
    <location>
        <begin position="260"/>
        <end position="280"/>
    </location>
</feature>
<dbReference type="PANTHER" id="PTHR35007:SF3">
    <property type="entry name" value="POSSIBLE CONSERVED ALANINE RICH MEMBRANE PROTEIN"/>
    <property type="match status" value="1"/>
</dbReference>